<dbReference type="Proteomes" id="UP000198280">
    <property type="component" value="Unassembled WGS sequence"/>
</dbReference>
<evidence type="ECO:0000313" key="3">
    <source>
        <dbReference type="Proteomes" id="UP000198280"/>
    </source>
</evidence>
<gene>
    <name evidence="2" type="ORF">SAMN05216252_107185</name>
</gene>
<dbReference type="EMBL" id="FZOF01000007">
    <property type="protein sequence ID" value="SNS63041.1"/>
    <property type="molecule type" value="Genomic_DNA"/>
</dbReference>
<dbReference type="InterPro" id="IPR011990">
    <property type="entry name" value="TPR-like_helical_dom_sf"/>
</dbReference>
<name>A0A239G1J5_9ACTN</name>
<feature type="compositionally biased region" description="Acidic residues" evidence="1">
    <location>
        <begin position="949"/>
        <end position="961"/>
    </location>
</feature>
<dbReference type="SUPFAM" id="SSF48452">
    <property type="entry name" value="TPR-like"/>
    <property type="match status" value="1"/>
</dbReference>
<protein>
    <recommendedName>
        <fullName evidence="4">Tetratricopeptide repeat protein</fullName>
    </recommendedName>
</protein>
<evidence type="ECO:0008006" key="4">
    <source>
        <dbReference type="Google" id="ProtNLM"/>
    </source>
</evidence>
<dbReference type="AlphaFoldDB" id="A0A239G1J5"/>
<sequence length="994" mass="105299">MSTQDPAVETIRRALHHNREEPEGRARNAGAERLVAEAEATGDTPLLVDALFNLAGAYAYSSEKDKFFVPFARLLRMWDERPGEFDGANTHQLHWIFKWVASGMLDQPEVPLASIEKWQREMEHRYRLAGHSERAVRQGEFRIARHLGDTARAETAHAAWLAADRDAMADCHACELHGQGSWQVDRGRDEEALRTWEPVLAGQYTCAHEPHNVLASSLLPLVRLGRLDEARAHHLRGYRLVRPMESMRGAVSCHVEFCALTGNEARALEILAEHPAYFTDTGDPDTLMDHLAVSGLLMRRLVALGHGDRSVPGPAGTDWTARALLAHAEREAAAVSARFDARNGNDAVSRRLRERLAAGPLVERLPLGVRARQRLTAPAAPAQPAPAAAAVPADSGDVGALLAEARALSEAQHPDAGAAWAAAGRAAEHTGTALGDLDRAEIADHAGIAAFTDPGTAVPLFGTAAGLFDAAGKPGEAAACRVRAGYAAALAERTGEALAALDAAIDALRELHGAGRATARQLTGAWLARLDVTPPGAGDEAELLRIIAFAEEHRDEERMAGRLADAITLHARHTAARGDVEASAGLFARAARLHHEAATPWYAAEPEALLADLSLQRDDHTTAEESARAALEHGAAALGPVHRAHLHTVLAAALAARGADAEAADHALEGAHWADEGEMSEELGAWARLVLGGALLREGRAAESATVLETALPDLVRAHHDGRVVQARWWLGEALRDLDEPRAAAEQFLLAAEIAQHWEEQQDHAVLANLAADSLERAGLAGEAAQAYGRAGELWRAMERPVPLVRTLRARAWLSLHDGQGGLAEGRAAMAEAAAVAEEALAAATAAGDGAAAAHLRAELAGTHRQTGELIVRSCPGEPGEEDTDGSARAAYEEGLACAERAITVFGPGPARSAAQLMAAWLEADLGRHAAAAKRARAVIAQYAGQDESGAEDESGGEDGDAGVAAQRLAEARSVLEYIGERPAGPEKAEAGEA</sequence>
<reference evidence="2 3" key="1">
    <citation type="submission" date="2017-06" db="EMBL/GenBank/DDBJ databases">
        <authorList>
            <person name="Kim H.J."/>
            <person name="Triplett B.A."/>
        </authorList>
    </citation>
    <scope>NUCLEOTIDE SEQUENCE [LARGE SCALE GENOMIC DNA]</scope>
    <source>
        <strain evidence="2 3">CGMCC 4.1858</strain>
    </source>
</reference>
<evidence type="ECO:0000313" key="2">
    <source>
        <dbReference type="EMBL" id="SNS63041.1"/>
    </source>
</evidence>
<accession>A0A239G1J5</accession>
<dbReference type="RefSeq" id="WP_089224632.1">
    <property type="nucleotide sequence ID" value="NZ_FZOF01000007.1"/>
</dbReference>
<dbReference type="Gene3D" id="1.25.40.10">
    <property type="entry name" value="Tetratricopeptide repeat domain"/>
    <property type="match status" value="1"/>
</dbReference>
<organism evidence="2 3">
    <name type="scientific">Actinacidiphila glaucinigra</name>
    <dbReference type="NCBI Taxonomy" id="235986"/>
    <lineage>
        <taxon>Bacteria</taxon>
        <taxon>Bacillati</taxon>
        <taxon>Actinomycetota</taxon>
        <taxon>Actinomycetes</taxon>
        <taxon>Kitasatosporales</taxon>
        <taxon>Streptomycetaceae</taxon>
        <taxon>Actinacidiphila</taxon>
    </lineage>
</organism>
<feature type="region of interest" description="Disordered" evidence="1">
    <location>
        <begin position="869"/>
        <end position="888"/>
    </location>
</feature>
<keyword evidence="3" id="KW-1185">Reference proteome</keyword>
<feature type="region of interest" description="Disordered" evidence="1">
    <location>
        <begin position="947"/>
        <end position="966"/>
    </location>
</feature>
<dbReference type="OrthoDB" id="56388at2"/>
<evidence type="ECO:0000256" key="1">
    <source>
        <dbReference type="SAM" id="MobiDB-lite"/>
    </source>
</evidence>
<proteinExistence type="predicted"/>